<sequence length="110" mass="12641">MCKRIWLRGALSAVSSIKMHPRSSSNKEIAAAEEIWQALANAERGERWLRDFVGYREETWVPAAHYEAAKAIGQEVKQRILKACAKKTYAVAEANWLLDDMDEDKLEEYK</sequence>
<reference evidence="1" key="1">
    <citation type="submission" date="2022-08" db="EMBL/GenBank/DDBJ databases">
        <authorList>
            <consortium name="DOE Joint Genome Institute"/>
            <person name="Min B."/>
            <person name="Riley R."/>
            <person name="Sierra-Patev S."/>
            <person name="Naranjo-Ortiz M."/>
            <person name="Looney B."/>
            <person name="Konkel Z."/>
            <person name="Slot J.C."/>
            <person name="Sakamoto Y."/>
            <person name="Steenwyk J.L."/>
            <person name="Rokas A."/>
            <person name="Carro J."/>
            <person name="Camarero S."/>
            <person name="Ferreira P."/>
            <person name="Molpeceres G."/>
            <person name="Ruiz-Duenas F.J."/>
            <person name="Serrano A."/>
            <person name="Henrissat B."/>
            <person name="Drula E."/>
            <person name="Hughes K.W."/>
            <person name="Mata J.L."/>
            <person name="Ishikawa N.K."/>
            <person name="Vargas-Isla R."/>
            <person name="Ushijima S."/>
            <person name="Smith C.A."/>
            <person name="Ahrendt S."/>
            <person name="Andreopoulos W."/>
            <person name="He G."/>
            <person name="Labutti K."/>
            <person name="Lipzen A."/>
            <person name="Ng V."/>
            <person name="Sandor L."/>
            <person name="Barry K."/>
            <person name="Martinez A.T."/>
            <person name="Xiao Y."/>
            <person name="Gibbons J.G."/>
            <person name="Terashima K."/>
            <person name="Hibbett D.S."/>
            <person name="Grigoriev I.V."/>
        </authorList>
    </citation>
    <scope>NUCLEOTIDE SEQUENCE</scope>
    <source>
        <strain evidence="1">TFB10827</strain>
    </source>
</reference>
<comment type="caution">
    <text evidence="1">The sequence shown here is derived from an EMBL/GenBank/DDBJ whole genome shotgun (WGS) entry which is preliminary data.</text>
</comment>
<evidence type="ECO:0000313" key="1">
    <source>
        <dbReference type="EMBL" id="KAJ3994854.1"/>
    </source>
</evidence>
<evidence type="ECO:0000313" key="2">
    <source>
        <dbReference type="Proteomes" id="UP001163828"/>
    </source>
</evidence>
<protein>
    <submittedName>
        <fullName evidence="1">Uncharacterized protein</fullName>
    </submittedName>
</protein>
<gene>
    <name evidence="1" type="ORF">F5050DRAFT_1903835</name>
</gene>
<proteinExistence type="predicted"/>
<dbReference type="Proteomes" id="UP001163828">
    <property type="component" value="Unassembled WGS sequence"/>
</dbReference>
<organism evidence="1 2">
    <name type="scientific">Lentinula boryana</name>
    <dbReference type="NCBI Taxonomy" id="40481"/>
    <lineage>
        <taxon>Eukaryota</taxon>
        <taxon>Fungi</taxon>
        <taxon>Dikarya</taxon>
        <taxon>Basidiomycota</taxon>
        <taxon>Agaricomycotina</taxon>
        <taxon>Agaricomycetes</taxon>
        <taxon>Agaricomycetidae</taxon>
        <taxon>Agaricales</taxon>
        <taxon>Marasmiineae</taxon>
        <taxon>Omphalotaceae</taxon>
        <taxon>Lentinula</taxon>
    </lineage>
</organism>
<name>A0ABQ8Q8S0_9AGAR</name>
<accession>A0ABQ8Q8S0</accession>
<dbReference type="EMBL" id="MU790681">
    <property type="protein sequence ID" value="KAJ3994854.1"/>
    <property type="molecule type" value="Genomic_DNA"/>
</dbReference>
<keyword evidence="2" id="KW-1185">Reference proteome</keyword>